<dbReference type="AlphaFoldDB" id="A0A9D9GRA4"/>
<sequence length="72" mass="8742">MPDTFQYLRLFIIKYKQWEYQNEWRILEDANTRTPAPKIKRIILGVDALVENKEAIRKYCNENNIPLEETKK</sequence>
<comment type="caution">
    <text evidence="1">The sequence shown here is derived from an EMBL/GenBank/DDBJ whole genome shotgun (WGS) entry which is preliminary data.</text>
</comment>
<reference evidence="1" key="1">
    <citation type="submission" date="2020-10" db="EMBL/GenBank/DDBJ databases">
        <authorList>
            <person name="Gilroy R."/>
        </authorList>
    </citation>
    <scope>NUCLEOTIDE SEQUENCE</scope>
    <source>
        <strain evidence="1">1748</strain>
    </source>
</reference>
<reference evidence="1" key="2">
    <citation type="journal article" date="2021" name="PeerJ">
        <title>Extensive microbial diversity within the chicken gut microbiome revealed by metagenomics and culture.</title>
        <authorList>
            <person name="Gilroy R."/>
            <person name="Ravi A."/>
            <person name="Getino M."/>
            <person name="Pursley I."/>
            <person name="Horton D.L."/>
            <person name="Alikhan N.F."/>
            <person name="Baker D."/>
            <person name="Gharbi K."/>
            <person name="Hall N."/>
            <person name="Watson M."/>
            <person name="Adriaenssens E.M."/>
            <person name="Foster-Nyarko E."/>
            <person name="Jarju S."/>
            <person name="Secka A."/>
            <person name="Antonio M."/>
            <person name="Oren A."/>
            <person name="Chaudhuri R.R."/>
            <person name="La Ragione R."/>
            <person name="Hildebrand F."/>
            <person name="Pallen M.J."/>
        </authorList>
    </citation>
    <scope>NUCLEOTIDE SEQUENCE</scope>
    <source>
        <strain evidence="1">1748</strain>
    </source>
</reference>
<proteinExistence type="predicted"/>
<gene>
    <name evidence="1" type="ORF">IAC78_01090</name>
</gene>
<organism evidence="1 2">
    <name type="scientific">Candidatus Scatoplasma merdavium</name>
    <dbReference type="NCBI Taxonomy" id="2840932"/>
    <lineage>
        <taxon>Bacteria</taxon>
        <taxon>Bacillati</taxon>
        <taxon>Bacillota</taxon>
        <taxon>Bacilli</taxon>
        <taxon>Bacillales</taxon>
        <taxon>Candidatus Scatoplasma</taxon>
    </lineage>
</organism>
<evidence type="ECO:0000313" key="2">
    <source>
        <dbReference type="Proteomes" id="UP000823629"/>
    </source>
</evidence>
<protein>
    <submittedName>
        <fullName evidence="1">Uncharacterized protein</fullName>
    </submittedName>
</protein>
<evidence type="ECO:0000313" key="1">
    <source>
        <dbReference type="EMBL" id="MBO8414066.1"/>
    </source>
</evidence>
<accession>A0A9D9GRA4</accession>
<name>A0A9D9GRA4_9BACL</name>
<dbReference type="EMBL" id="JADING010000030">
    <property type="protein sequence ID" value="MBO8414066.1"/>
    <property type="molecule type" value="Genomic_DNA"/>
</dbReference>
<dbReference type="Proteomes" id="UP000823629">
    <property type="component" value="Unassembled WGS sequence"/>
</dbReference>